<dbReference type="AlphaFoldDB" id="A0A5N5TJR7"/>
<organism evidence="1 2">
    <name type="scientific">Armadillidium nasatum</name>
    <dbReference type="NCBI Taxonomy" id="96803"/>
    <lineage>
        <taxon>Eukaryota</taxon>
        <taxon>Metazoa</taxon>
        <taxon>Ecdysozoa</taxon>
        <taxon>Arthropoda</taxon>
        <taxon>Crustacea</taxon>
        <taxon>Multicrustacea</taxon>
        <taxon>Malacostraca</taxon>
        <taxon>Eumalacostraca</taxon>
        <taxon>Peracarida</taxon>
        <taxon>Isopoda</taxon>
        <taxon>Oniscidea</taxon>
        <taxon>Crinocheta</taxon>
        <taxon>Armadillidiidae</taxon>
        <taxon>Armadillidium</taxon>
    </lineage>
</organism>
<dbReference type="Proteomes" id="UP000326759">
    <property type="component" value="Unassembled WGS sequence"/>
</dbReference>
<keyword evidence="2" id="KW-1185">Reference proteome</keyword>
<reference evidence="1 2" key="1">
    <citation type="journal article" date="2019" name="PLoS Biol.">
        <title>Sex chromosomes control vertical transmission of feminizing Wolbachia symbionts in an isopod.</title>
        <authorList>
            <person name="Becking T."/>
            <person name="Chebbi M.A."/>
            <person name="Giraud I."/>
            <person name="Moumen B."/>
            <person name="Laverre T."/>
            <person name="Caubet Y."/>
            <person name="Peccoud J."/>
            <person name="Gilbert C."/>
            <person name="Cordaux R."/>
        </authorList>
    </citation>
    <scope>NUCLEOTIDE SEQUENCE [LARGE SCALE GENOMIC DNA]</scope>
    <source>
        <strain evidence="1">ANa2</strain>
        <tissue evidence="1">Whole body excluding digestive tract and cuticle</tissue>
    </source>
</reference>
<protein>
    <submittedName>
        <fullName evidence="1">Uncharacterized protein</fullName>
    </submittedName>
</protein>
<comment type="caution">
    <text evidence="1">The sequence shown here is derived from an EMBL/GenBank/DDBJ whole genome shotgun (WGS) entry which is preliminary data.</text>
</comment>
<accession>A0A5N5TJR7</accession>
<gene>
    <name evidence="1" type="ORF">Anas_06383</name>
</gene>
<sequence length="62" mass="7644">MKFILLSFLETIMPDRDRDRDRDRNHNRNSKFPIIAIYGRINARRKANERIAWVFGFPFYKR</sequence>
<dbReference type="EMBL" id="SEYY01000835">
    <property type="protein sequence ID" value="KAB7506403.1"/>
    <property type="molecule type" value="Genomic_DNA"/>
</dbReference>
<evidence type="ECO:0000313" key="1">
    <source>
        <dbReference type="EMBL" id="KAB7506403.1"/>
    </source>
</evidence>
<proteinExistence type="predicted"/>
<evidence type="ECO:0000313" key="2">
    <source>
        <dbReference type="Proteomes" id="UP000326759"/>
    </source>
</evidence>
<name>A0A5N5TJR7_9CRUS</name>